<evidence type="ECO:0000313" key="2">
    <source>
        <dbReference type="EMBL" id="UQT60621.1"/>
    </source>
</evidence>
<organism evidence="2 3">
    <name type="scientific">Streptomyces durmitorensis</name>
    <dbReference type="NCBI Taxonomy" id="319947"/>
    <lineage>
        <taxon>Bacteria</taxon>
        <taxon>Bacillati</taxon>
        <taxon>Actinomycetota</taxon>
        <taxon>Actinomycetes</taxon>
        <taxon>Kitasatosporales</taxon>
        <taxon>Streptomycetaceae</taxon>
        <taxon>Streptomyces</taxon>
    </lineage>
</organism>
<keyword evidence="1" id="KW-1133">Transmembrane helix</keyword>
<feature type="transmembrane region" description="Helical" evidence="1">
    <location>
        <begin position="56"/>
        <end position="76"/>
    </location>
</feature>
<keyword evidence="1" id="KW-0472">Membrane</keyword>
<name>A0ABY4Q640_9ACTN</name>
<accession>A0ABY4Q640</accession>
<proteinExistence type="predicted"/>
<sequence length="188" mass="20230">MRKNADVDAAGADGEALWRAADRDAHLRSRILRASVTVVVGLGFGGLLFAAGEQGAAAVITGCVLLVGLPVAVHWLRDSRAVVEVDAVGGDRSVLRLRRAVGGIVDIPAGSVSRVHLVTTPFQEPDTPGDGTAVLHLRTRQGRRYRCRFAGMDRRQRARFEEAWSRACPTASFTTGVRTWPLPSGDYD</sequence>
<reference evidence="2 3" key="1">
    <citation type="submission" date="2022-05" db="EMBL/GenBank/DDBJ databases">
        <authorList>
            <person name="Zhou X."/>
            <person name="Li K."/>
            <person name="Man Y."/>
        </authorList>
    </citation>
    <scope>NUCLEOTIDE SEQUENCE [LARGE SCALE GENOMIC DNA]</scope>
    <source>
        <strain evidence="2 3">MS405</strain>
    </source>
</reference>
<gene>
    <name evidence="2" type="ORF">M4V62_39220</name>
</gene>
<protein>
    <recommendedName>
        <fullName evidence="4">PH domain-containing protein</fullName>
    </recommendedName>
</protein>
<evidence type="ECO:0000256" key="1">
    <source>
        <dbReference type="SAM" id="Phobius"/>
    </source>
</evidence>
<feature type="transmembrane region" description="Helical" evidence="1">
    <location>
        <begin position="31"/>
        <end position="50"/>
    </location>
</feature>
<dbReference type="RefSeq" id="WP_249591954.1">
    <property type="nucleotide sequence ID" value="NZ_BAAAQL010000018.1"/>
</dbReference>
<dbReference type="Proteomes" id="UP000829992">
    <property type="component" value="Chromosome"/>
</dbReference>
<keyword evidence="3" id="KW-1185">Reference proteome</keyword>
<keyword evidence="1" id="KW-0812">Transmembrane</keyword>
<evidence type="ECO:0008006" key="4">
    <source>
        <dbReference type="Google" id="ProtNLM"/>
    </source>
</evidence>
<evidence type="ECO:0000313" key="3">
    <source>
        <dbReference type="Proteomes" id="UP000829992"/>
    </source>
</evidence>
<dbReference type="EMBL" id="CP097289">
    <property type="protein sequence ID" value="UQT60621.1"/>
    <property type="molecule type" value="Genomic_DNA"/>
</dbReference>